<keyword evidence="1 8" id="KW-0963">Cytoplasm</keyword>
<feature type="binding site" evidence="8">
    <location>
        <position position="276"/>
    </location>
    <ligand>
        <name>substrate</name>
    </ligand>
</feature>
<dbReference type="EMBL" id="LCMV01000007">
    <property type="protein sequence ID" value="KKU44383.1"/>
    <property type="molecule type" value="Genomic_DNA"/>
</dbReference>
<dbReference type="PRINTS" id="PR00789">
    <property type="entry name" value="OSIALOPTASE"/>
</dbReference>
<dbReference type="InterPro" id="IPR000905">
    <property type="entry name" value="Gcp-like_dom"/>
</dbReference>
<protein>
    <recommendedName>
        <fullName evidence="8">tRNA N6-adenosine threonylcarbamoyltransferase</fullName>
        <ecNumber evidence="8">2.3.1.234</ecNumber>
    </recommendedName>
    <alternativeName>
        <fullName evidence="8">N6-L-threonylcarbamoyladenine synthase</fullName>
        <shortName evidence="8">t(6)A synthase</shortName>
    </alternativeName>
    <alternativeName>
        <fullName evidence="8">t(6)A37 threonylcarbamoyladenosine biosynthesis protein TsaD</fullName>
    </alternativeName>
    <alternativeName>
        <fullName evidence="8">tRNA threonylcarbamoyladenosine biosynthesis protein TsaD</fullName>
    </alternativeName>
</protein>
<name>A0A0G1SQW1_9BACT</name>
<dbReference type="EC" id="2.3.1.234" evidence="8"/>
<evidence type="ECO:0000256" key="8">
    <source>
        <dbReference type="HAMAP-Rule" id="MF_01445"/>
    </source>
</evidence>
<comment type="cofactor">
    <cofactor evidence="8">
        <name>Fe(2+)</name>
        <dbReference type="ChEBI" id="CHEBI:29033"/>
    </cofactor>
    <text evidence="8">Binds 1 Fe(2+) ion per subunit.</text>
</comment>
<comment type="caution">
    <text evidence="10">The sequence shown here is derived from an EMBL/GenBank/DDBJ whole genome shotgun (WGS) entry which is preliminary data.</text>
</comment>
<organism evidence="10 11">
    <name type="scientific">Berkelbacteria bacterium GW2011_GWA2_46_7</name>
    <dbReference type="NCBI Taxonomy" id="1618335"/>
    <lineage>
        <taxon>Bacteria</taxon>
        <taxon>Candidatus Berkelbacteria</taxon>
    </lineage>
</organism>
<dbReference type="GO" id="GO:0005737">
    <property type="term" value="C:cytoplasm"/>
    <property type="evidence" value="ECO:0007669"/>
    <property type="project" value="UniProtKB-SubCell"/>
</dbReference>
<evidence type="ECO:0000313" key="10">
    <source>
        <dbReference type="EMBL" id="KKU44383.1"/>
    </source>
</evidence>
<dbReference type="PANTHER" id="PTHR11735:SF6">
    <property type="entry name" value="TRNA N6-ADENOSINE THREONYLCARBAMOYLTRANSFERASE, MITOCHONDRIAL"/>
    <property type="match status" value="1"/>
</dbReference>
<feature type="domain" description="Gcp-like" evidence="9">
    <location>
        <begin position="27"/>
        <end position="312"/>
    </location>
</feature>
<dbReference type="GO" id="GO:0061711">
    <property type="term" value="F:tRNA N(6)-L-threonylcarbamoyladenine synthase activity"/>
    <property type="evidence" value="ECO:0007669"/>
    <property type="project" value="UniProtKB-EC"/>
</dbReference>
<dbReference type="Proteomes" id="UP000034487">
    <property type="component" value="Unassembled WGS sequence"/>
</dbReference>
<feature type="binding site" evidence="8">
    <location>
        <position position="306"/>
    </location>
    <ligand>
        <name>Fe cation</name>
        <dbReference type="ChEBI" id="CHEBI:24875"/>
    </ligand>
</feature>
<gene>
    <name evidence="8" type="primary">tsaD</name>
    <name evidence="10" type="ORF">UX60_C0007G0007</name>
</gene>
<feature type="binding site" evidence="8">
    <location>
        <position position="112"/>
    </location>
    <ligand>
        <name>Fe cation</name>
        <dbReference type="ChEBI" id="CHEBI:24875"/>
    </ligand>
</feature>
<evidence type="ECO:0000256" key="2">
    <source>
        <dbReference type="ARBA" id="ARBA00022679"/>
    </source>
</evidence>
<evidence type="ECO:0000259" key="9">
    <source>
        <dbReference type="Pfam" id="PF00814"/>
    </source>
</evidence>
<evidence type="ECO:0000256" key="4">
    <source>
        <dbReference type="ARBA" id="ARBA00022723"/>
    </source>
</evidence>
<dbReference type="FunFam" id="3.30.420.40:FF:000040">
    <property type="entry name" value="tRNA N6-adenosine threonylcarbamoyltransferase"/>
    <property type="match status" value="1"/>
</dbReference>
<feature type="binding site" evidence="8">
    <location>
        <begin position="135"/>
        <end position="139"/>
    </location>
    <ligand>
        <name>substrate</name>
    </ligand>
</feature>
<accession>A0A0G1SQW1</accession>
<dbReference type="InterPro" id="IPR022450">
    <property type="entry name" value="TsaD"/>
</dbReference>
<dbReference type="PANTHER" id="PTHR11735">
    <property type="entry name" value="TRNA N6-ADENOSINE THREONYLCARBAMOYLTRANSFERASE"/>
    <property type="match status" value="1"/>
</dbReference>
<dbReference type="InterPro" id="IPR043129">
    <property type="entry name" value="ATPase_NBD"/>
</dbReference>
<feature type="binding site" evidence="8">
    <location>
        <position position="116"/>
    </location>
    <ligand>
        <name>Fe cation</name>
        <dbReference type="ChEBI" id="CHEBI:24875"/>
    </ligand>
</feature>
<dbReference type="GO" id="GO:0005506">
    <property type="term" value="F:iron ion binding"/>
    <property type="evidence" value="ECO:0007669"/>
    <property type="project" value="UniProtKB-UniRule"/>
</dbReference>
<dbReference type="PATRIC" id="fig|1618335.3.peg.100"/>
<dbReference type="Pfam" id="PF00814">
    <property type="entry name" value="TsaD"/>
    <property type="match status" value="1"/>
</dbReference>
<comment type="subcellular location">
    <subcellularLocation>
        <location evidence="8">Cytoplasm</location>
    </subcellularLocation>
</comment>
<dbReference type="CDD" id="cd24133">
    <property type="entry name" value="ASKHA_NBD_TsaD_bac"/>
    <property type="match status" value="1"/>
</dbReference>
<evidence type="ECO:0000313" key="11">
    <source>
        <dbReference type="Proteomes" id="UP000034487"/>
    </source>
</evidence>
<feature type="binding site" evidence="8">
    <location>
        <position position="185"/>
    </location>
    <ligand>
        <name>substrate</name>
    </ligand>
</feature>
<comment type="catalytic activity">
    <reaction evidence="7 8">
        <text>L-threonylcarbamoyladenylate + adenosine(37) in tRNA = N(6)-L-threonylcarbamoyladenosine(37) in tRNA + AMP + H(+)</text>
        <dbReference type="Rhea" id="RHEA:37059"/>
        <dbReference type="Rhea" id="RHEA-COMP:10162"/>
        <dbReference type="Rhea" id="RHEA-COMP:10163"/>
        <dbReference type="ChEBI" id="CHEBI:15378"/>
        <dbReference type="ChEBI" id="CHEBI:73682"/>
        <dbReference type="ChEBI" id="CHEBI:74411"/>
        <dbReference type="ChEBI" id="CHEBI:74418"/>
        <dbReference type="ChEBI" id="CHEBI:456215"/>
        <dbReference type="EC" id="2.3.1.234"/>
    </reaction>
</comment>
<dbReference type="HAMAP" id="MF_01445">
    <property type="entry name" value="TsaD"/>
    <property type="match status" value="1"/>
</dbReference>
<proteinExistence type="inferred from homology"/>
<keyword evidence="3 8" id="KW-0819">tRNA processing</keyword>
<comment type="similarity">
    <text evidence="8">Belongs to the KAE1 / TsaD family.</text>
</comment>
<feature type="binding site" evidence="8">
    <location>
        <position position="181"/>
    </location>
    <ligand>
        <name>substrate</name>
    </ligand>
</feature>
<dbReference type="GO" id="GO:0006508">
    <property type="term" value="P:proteolysis"/>
    <property type="evidence" value="ECO:0007669"/>
    <property type="project" value="UniProtKB-KW"/>
</dbReference>
<sequence>MKILAIETSCDETAAAIIEATDEGKLNILTNIVASQLKTHAKTGGVIPDVAARMHTEALTHVLDQATEGKKLDFDAIAVTSGPGLIGCLLIGQSAAKTIAQVTGKPFYPINHLEGHLYSAWLGENQPELPSLIAIISGGHSELVLMESHLQYKHIGATRDDAAGEAFDKVARLLGLPYPGGPAIDHLAREGNADAYKLPISLPEHGNLEFSFSGLKAAVAGLVGKLPDPIPRHIKADVAASFQKTVADTIAKKTVWALEKNPEVKSVCLVGGVAANEHLRVRLEQAVHMFNSEIKFFVPEFKYCTDNAAMIGAAAVFHMLYGKPTPWQDLVADPNLTLGP</sequence>
<evidence type="ECO:0000256" key="6">
    <source>
        <dbReference type="ARBA" id="ARBA00023315"/>
    </source>
</evidence>
<feature type="binding site" evidence="8">
    <location>
        <position position="168"/>
    </location>
    <ligand>
        <name>substrate</name>
    </ligand>
</feature>
<dbReference type="GO" id="GO:0008233">
    <property type="term" value="F:peptidase activity"/>
    <property type="evidence" value="ECO:0007669"/>
    <property type="project" value="UniProtKB-KW"/>
</dbReference>
<keyword evidence="6 8" id="KW-0012">Acyltransferase</keyword>
<evidence type="ECO:0000256" key="7">
    <source>
        <dbReference type="ARBA" id="ARBA00048117"/>
    </source>
</evidence>
<keyword evidence="10" id="KW-0645">Protease</keyword>
<keyword evidence="2 8" id="KW-0808">Transferase</keyword>
<keyword evidence="4 8" id="KW-0479">Metal-binding</keyword>
<dbReference type="Gene3D" id="3.30.420.40">
    <property type="match status" value="2"/>
</dbReference>
<keyword evidence="10" id="KW-0378">Hydrolase</keyword>
<dbReference type="NCBIfam" id="TIGR00329">
    <property type="entry name" value="gcp_kae1"/>
    <property type="match status" value="1"/>
</dbReference>
<dbReference type="NCBIfam" id="TIGR03723">
    <property type="entry name" value="T6A_TsaD_YgjD"/>
    <property type="match status" value="1"/>
</dbReference>
<evidence type="ECO:0000256" key="3">
    <source>
        <dbReference type="ARBA" id="ARBA00022694"/>
    </source>
</evidence>
<dbReference type="AlphaFoldDB" id="A0A0G1SQW1"/>
<dbReference type="InterPro" id="IPR017861">
    <property type="entry name" value="KAE1/TsaD"/>
</dbReference>
<dbReference type="SUPFAM" id="SSF53067">
    <property type="entry name" value="Actin-like ATPase domain"/>
    <property type="match status" value="2"/>
</dbReference>
<evidence type="ECO:0000256" key="1">
    <source>
        <dbReference type="ARBA" id="ARBA00022490"/>
    </source>
</evidence>
<dbReference type="GO" id="GO:0002949">
    <property type="term" value="P:tRNA threonylcarbamoyladenosine modification"/>
    <property type="evidence" value="ECO:0007669"/>
    <property type="project" value="UniProtKB-UniRule"/>
</dbReference>
<keyword evidence="5 8" id="KW-0408">Iron</keyword>
<reference evidence="10 11" key="1">
    <citation type="journal article" date="2015" name="Nature">
        <title>rRNA introns, odd ribosomes, and small enigmatic genomes across a large radiation of phyla.</title>
        <authorList>
            <person name="Brown C.T."/>
            <person name="Hug L.A."/>
            <person name="Thomas B.C."/>
            <person name="Sharon I."/>
            <person name="Castelle C.J."/>
            <person name="Singh A."/>
            <person name="Wilkins M.J."/>
            <person name="Williams K.H."/>
            <person name="Banfield J.F."/>
        </authorList>
    </citation>
    <scope>NUCLEOTIDE SEQUENCE [LARGE SCALE GENOMIC DNA]</scope>
</reference>
<comment type="function">
    <text evidence="8">Required for the formation of a threonylcarbamoyl group on adenosine at position 37 (t(6)A37) in tRNAs that read codons beginning with adenine. Is involved in the transfer of the threonylcarbamoyl moiety of threonylcarbamoyl-AMP (TC-AMP) to the N6 group of A37, together with TsaE and TsaB. TsaD likely plays a direct catalytic role in this reaction.</text>
</comment>
<evidence type="ECO:0000256" key="5">
    <source>
        <dbReference type="ARBA" id="ARBA00023004"/>
    </source>
</evidence>